<dbReference type="PANTHER" id="PTHR30222">
    <property type="entry name" value="SPERMIDINE/PUTRESCINE-BINDING PERIPLASMIC PROTEIN"/>
    <property type="match status" value="1"/>
</dbReference>
<reference evidence="7 8" key="1">
    <citation type="submission" date="2013-02" db="EMBL/GenBank/DDBJ databases">
        <authorList>
            <person name="Fiebig A."/>
            <person name="Goeker M."/>
            <person name="Klenk H.-P.P."/>
        </authorList>
    </citation>
    <scope>NUCLEOTIDE SEQUENCE [LARGE SCALE GENOMIC DNA]</scope>
    <source>
        <strain evidence="7 8">DSM 19309</strain>
    </source>
</reference>
<dbReference type="Proteomes" id="UP000019666">
    <property type="component" value="Unassembled WGS sequence"/>
</dbReference>
<protein>
    <recommendedName>
        <fullName evidence="5">Putrescine-binding periplasmic protein</fullName>
    </recommendedName>
</protein>
<keyword evidence="3 6" id="KW-0732">Signal</keyword>
<dbReference type="GO" id="GO:0019808">
    <property type="term" value="F:polyamine binding"/>
    <property type="evidence" value="ECO:0007669"/>
    <property type="project" value="InterPro"/>
</dbReference>
<dbReference type="PANTHER" id="PTHR30222:SF12">
    <property type="entry name" value="NORSPERMIDINE SENSOR"/>
    <property type="match status" value="1"/>
</dbReference>
<dbReference type="AlphaFoldDB" id="A0A017HGH8"/>
<feature type="signal peptide" evidence="6">
    <location>
        <begin position="1"/>
        <end position="19"/>
    </location>
</feature>
<dbReference type="HOGENOM" id="CLU_026974_1_0_5"/>
<evidence type="ECO:0000256" key="4">
    <source>
        <dbReference type="ARBA" id="ARBA00022764"/>
    </source>
</evidence>
<keyword evidence="4 5" id="KW-0574">Periplasm</keyword>
<proteinExistence type="inferred from homology"/>
<dbReference type="Gene3D" id="3.40.190.10">
    <property type="entry name" value="Periplasmic binding protein-like II"/>
    <property type="match status" value="2"/>
</dbReference>
<evidence type="ECO:0000313" key="8">
    <source>
        <dbReference type="Proteomes" id="UP000019666"/>
    </source>
</evidence>
<sequence>MTKLLLTTALAALATGAAAQDRQLQLYNWGDYTSPEMIEKFEAETGIDVTITDYDSNDTALAKISAGGHGFDLVVPSAHMVPVYVEQGLIQELDLSKLPNHANIAPEWVDVDWDPGRRYTIPWQWGSTAVAVNTSAYSGDINTSDVIFHPPAELEGKINVVPEMSDVMALAILNQGGELCTEDLDVLKRVRDMLMDAKPHWLSMDYDSEAKLSANDIMAALTWNGPTMRARLNNPPVQYGYPKEGYPLWMDSVALLSDAQNVDEAYEFLNFIMAPENAALISNFARYANGITGSEEFMDPEMRDAPEIVIPEEFKANGHFLPTCPPSANDLYTRIWTELQS</sequence>
<keyword evidence="8" id="KW-1185">Reference proteome</keyword>
<evidence type="ECO:0000256" key="3">
    <source>
        <dbReference type="ARBA" id="ARBA00022729"/>
    </source>
</evidence>
<dbReference type="EMBL" id="AOSK01000132">
    <property type="protein sequence ID" value="EYD72909.1"/>
    <property type="molecule type" value="Genomic_DNA"/>
</dbReference>
<dbReference type="CDD" id="cd13664">
    <property type="entry name" value="PBP2_PotD_PotF_like_3"/>
    <property type="match status" value="1"/>
</dbReference>
<comment type="subcellular location">
    <subcellularLocation>
        <location evidence="1 5">Periplasm</location>
    </subcellularLocation>
</comment>
<comment type="caution">
    <text evidence="7">The sequence shown here is derived from an EMBL/GenBank/DDBJ whole genome shotgun (WGS) entry which is preliminary data.</text>
</comment>
<accession>A0A017HGH8</accession>
<evidence type="ECO:0000256" key="2">
    <source>
        <dbReference type="ARBA" id="ARBA00022448"/>
    </source>
</evidence>
<dbReference type="InterPro" id="IPR006059">
    <property type="entry name" value="SBP"/>
</dbReference>
<dbReference type="GO" id="GO:0015846">
    <property type="term" value="P:polyamine transport"/>
    <property type="evidence" value="ECO:0007669"/>
    <property type="project" value="InterPro"/>
</dbReference>
<dbReference type="RefSeq" id="WP_051521075.1">
    <property type="nucleotide sequence ID" value="NZ_KK088558.1"/>
</dbReference>
<dbReference type="InterPro" id="IPR001188">
    <property type="entry name" value="Sperm_putr-bd"/>
</dbReference>
<organism evidence="7 8">
    <name type="scientific">Rubellimicrobium mesophilum DSM 19309</name>
    <dbReference type="NCBI Taxonomy" id="442562"/>
    <lineage>
        <taxon>Bacteria</taxon>
        <taxon>Pseudomonadati</taxon>
        <taxon>Pseudomonadota</taxon>
        <taxon>Alphaproteobacteria</taxon>
        <taxon>Rhodobacterales</taxon>
        <taxon>Roseobacteraceae</taxon>
        <taxon>Rubellimicrobium</taxon>
    </lineage>
</organism>
<dbReference type="PRINTS" id="PR00909">
    <property type="entry name" value="SPERMDNBNDNG"/>
</dbReference>
<keyword evidence="2 5" id="KW-0813">Transport</keyword>
<evidence type="ECO:0000256" key="6">
    <source>
        <dbReference type="SAM" id="SignalP"/>
    </source>
</evidence>
<evidence type="ECO:0000256" key="5">
    <source>
        <dbReference type="PIRNR" id="PIRNR019574"/>
    </source>
</evidence>
<evidence type="ECO:0000313" key="7">
    <source>
        <dbReference type="EMBL" id="EYD72909.1"/>
    </source>
</evidence>
<dbReference type="PATRIC" id="fig|442562.3.peg.4709"/>
<dbReference type="GO" id="GO:0042597">
    <property type="term" value="C:periplasmic space"/>
    <property type="evidence" value="ECO:0007669"/>
    <property type="project" value="UniProtKB-SubCell"/>
</dbReference>
<dbReference type="STRING" id="442562.Rumeso_04785"/>
<dbReference type="Pfam" id="PF13416">
    <property type="entry name" value="SBP_bac_8"/>
    <property type="match status" value="1"/>
</dbReference>
<comment type="function">
    <text evidence="5">Required for the activity of the bacterial periplasmic transport system of putrescine.</text>
</comment>
<feature type="chain" id="PRO_5001492620" description="Putrescine-binding periplasmic protein" evidence="6">
    <location>
        <begin position="20"/>
        <end position="341"/>
    </location>
</feature>
<dbReference type="OrthoDB" id="9769319at2"/>
<dbReference type="SUPFAM" id="SSF53850">
    <property type="entry name" value="Periplasmic binding protein-like II"/>
    <property type="match status" value="1"/>
</dbReference>
<evidence type="ECO:0000256" key="1">
    <source>
        <dbReference type="ARBA" id="ARBA00004418"/>
    </source>
</evidence>
<comment type="similarity">
    <text evidence="5">Belongs to the bacterial solute-binding protein PotD/PotF family.</text>
</comment>
<gene>
    <name evidence="7" type="ORF">Rumeso_04785</name>
</gene>
<dbReference type="PIRSF" id="PIRSF019574">
    <property type="entry name" value="Periplasmic_polyamine_BP"/>
    <property type="match status" value="1"/>
</dbReference>
<name>A0A017HGH8_9RHOB</name>